<reference evidence="5 6" key="1">
    <citation type="submission" date="2021-03" db="EMBL/GenBank/DDBJ databases">
        <authorList>
            <person name="Kanchanasin P."/>
            <person name="Saeng-In P."/>
            <person name="Phongsopitanun W."/>
            <person name="Yuki M."/>
            <person name="Kudo T."/>
            <person name="Ohkuma M."/>
            <person name="Tanasupawat S."/>
        </authorList>
    </citation>
    <scope>NUCLEOTIDE SEQUENCE [LARGE SCALE GENOMIC DNA]</scope>
    <source>
        <strain evidence="5 6">L46</strain>
    </source>
</reference>
<dbReference type="RefSeq" id="WP_208267275.1">
    <property type="nucleotide sequence ID" value="NZ_BAAAGM010000031.1"/>
</dbReference>
<keyword evidence="1" id="KW-0547">Nucleotide-binding</keyword>
<dbReference type="SMART" id="SM00421">
    <property type="entry name" value="HTH_LUXR"/>
    <property type="match status" value="1"/>
</dbReference>
<dbReference type="EMBL" id="JAGEOK010000009">
    <property type="protein sequence ID" value="MBO2438974.1"/>
    <property type="molecule type" value="Genomic_DNA"/>
</dbReference>
<feature type="domain" description="HTH luxR-type" evidence="4">
    <location>
        <begin position="895"/>
        <end position="960"/>
    </location>
</feature>
<protein>
    <submittedName>
        <fullName evidence="5">AAA family ATPase</fullName>
    </submittedName>
</protein>
<keyword evidence="2" id="KW-0067">ATP-binding</keyword>
<evidence type="ECO:0000313" key="5">
    <source>
        <dbReference type="EMBL" id="MBO2438974.1"/>
    </source>
</evidence>
<organism evidence="5 6">
    <name type="scientific">Actinomadura nitritigenes</name>
    <dbReference type="NCBI Taxonomy" id="134602"/>
    <lineage>
        <taxon>Bacteria</taxon>
        <taxon>Bacillati</taxon>
        <taxon>Actinomycetota</taxon>
        <taxon>Actinomycetes</taxon>
        <taxon>Streptosporangiales</taxon>
        <taxon>Thermomonosporaceae</taxon>
        <taxon>Actinomadura</taxon>
    </lineage>
</organism>
<evidence type="ECO:0000313" key="6">
    <source>
        <dbReference type="Proteomes" id="UP000666915"/>
    </source>
</evidence>
<dbReference type="Proteomes" id="UP000666915">
    <property type="component" value="Unassembled WGS sequence"/>
</dbReference>
<keyword evidence="6" id="KW-1185">Reference proteome</keyword>
<dbReference type="PROSITE" id="PS50043">
    <property type="entry name" value="HTH_LUXR_2"/>
    <property type="match status" value="1"/>
</dbReference>
<dbReference type="Pfam" id="PF13191">
    <property type="entry name" value="AAA_16"/>
    <property type="match status" value="1"/>
</dbReference>
<dbReference type="InterPro" id="IPR036388">
    <property type="entry name" value="WH-like_DNA-bd_sf"/>
</dbReference>
<evidence type="ECO:0000256" key="3">
    <source>
        <dbReference type="SAM" id="MobiDB-lite"/>
    </source>
</evidence>
<dbReference type="InterPro" id="IPR027417">
    <property type="entry name" value="P-loop_NTPase"/>
</dbReference>
<feature type="compositionally biased region" description="Basic residues" evidence="3">
    <location>
        <begin position="885"/>
        <end position="895"/>
    </location>
</feature>
<feature type="compositionally biased region" description="Basic and acidic residues" evidence="3">
    <location>
        <begin position="1"/>
        <end position="13"/>
    </location>
</feature>
<feature type="region of interest" description="Disordered" evidence="3">
    <location>
        <begin position="876"/>
        <end position="897"/>
    </location>
</feature>
<dbReference type="InterPro" id="IPR016032">
    <property type="entry name" value="Sig_transdc_resp-reg_C-effctor"/>
</dbReference>
<evidence type="ECO:0000256" key="2">
    <source>
        <dbReference type="ARBA" id="ARBA00022840"/>
    </source>
</evidence>
<evidence type="ECO:0000259" key="4">
    <source>
        <dbReference type="PROSITE" id="PS50043"/>
    </source>
</evidence>
<dbReference type="PRINTS" id="PR00038">
    <property type="entry name" value="HTHLUXR"/>
</dbReference>
<evidence type="ECO:0000256" key="1">
    <source>
        <dbReference type="ARBA" id="ARBA00022741"/>
    </source>
</evidence>
<dbReference type="SUPFAM" id="SSF52540">
    <property type="entry name" value="P-loop containing nucleoside triphosphate hydrolases"/>
    <property type="match status" value="1"/>
</dbReference>
<dbReference type="PANTHER" id="PTHR16305">
    <property type="entry name" value="TESTICULAR SOLUBLE ADENYLYL CYCLASE"/>
    <property type="match status" value="1"/>
</dbReference>
<dbReference type="InterPro" id="IPR000792">
    <property type="entry name" value="Tscrpt_reg_LuxR_C"/>
</dbReference>
<dbReference type="CDD" id="cd06170">
    <property type="entry name" value="LuxR_C_like"/>
    <property type="match status" value="1"/>
</dbReference>
<feature type="region of interest" description="Disordered" evidence="3">
    <location>
        <begin position="99"/>
        <end position="122"/>
    </location>
</feature>
<feature type="region of interest" description="Disordered" evidence="3">
    <location>
        <begin position="1"/>
        <end position="42"/>
    </location>
</feature>
<dbReference type="PANTHER" id="PTHR16305:SF35">
    <property type="entry name" value="TRANSCRIPTIONAL ACTIVATOR DOMAIN"/>
    <property type="match status" value="1"/>
</dbReference>
<accession>A0ABS3QYA5</accession>
<name>A0ABS3QYA5_9ACTN</name>
<proteinExistence type="predicted"/>
<sequence length="964" mass="99782">MAVEEKVRRRCGDAKSVPAPPPGRIGDRPLPGRAAEAGSLRGSLHGRDAEVTLLTGRISRLREGRGGILLVEGPPGAGKSRLLEEARTVAKTSPIRVLGGTGERGRQSVPFGALGRTPASGGRPVVDADLLRTLPESADQRFWLFQTVQDRLRREARDRPLLITLDDLQWCDAGTLSALRTLSTRLSSDAILWLVAVRTGSPDPDVRAALAGLADAGARTMRLGPLPDDAVAGIARDLLGAEPDEDLLGLLRQAGGRPDLVTGIVRGLRDEGAITRTGAVARLTGRHSPVHSYGSAQHLLGHLSPLAREVLRVASVLGRDLEAGRLADLGGHTIAEVVAALQEAVDADLVRPTDPLAFRHDLVRETIRMSVPAPRRRELRARAAELSLAWGAPIGQVALAMAETAEPGDRDAAALLRRALAELAPAAPDAAVPVARQAVALAPAGSAERAVAVADALPLLARIGRGGEGRRLAETVLNGPLPPAVEARVRLGAAMAAMQGSYAEALRHSRTGTDLDGVPDALRAPLSALRCLTAGLTGDVPAAERLLAPSAETASRAGSDAALALLRTTDSLLRALKLDFTAADRLATEAVEAVAAAPDSALFAPGVWRASLRGITGRVEDGLREAAEGVAAARRPGRAEGLTLWLATHARLLLAAGHLAEARAEAEAALAAAEESGAGEAVLLDAHSVLGSVGALAGDPAAVERAAAHAERMLAAPAGPVRRSGAWLAARIADATGDPSRARAMLDEAGGAPAAPGRPADPADDPLFVRVALRAGRSDIAAAAVAEAERRAALNPGVPLFAAVAAHARGLLDDDAEPIVRAVGILQGIACPLLLASALEDAGRRLLTSDRDAAVRHLAQAESMYLRTGAANEAGRVRRGTGAAGHRRRAPRPRAARGWQALTPAEQRVAALVAEGATNRQAAERLFLSPATVGTHVMNAFKKLGVNSRVELARVYVEQGGAAG</sequence>
<gene>
    <name evidence="5" type="ORF">J4557_15750</name>
</gene>
<dbReference type="Gene3D" id="1.10.10.10">
    <property type="entry name" value="Winged helix-like DNA-binding domain superfamily/Winged helix DNA-binding domain"/>
    <property type="match status" value="1"/>
</dbReference>
<dbReference type="SUPFAM" id="SSF46894">
    <property type="entry name" value="C-terminal effector domain of the bipartite response regulators"/>
    <property type="match status" value="1"/>
</dbReference>
<dbReference type="InterPro" id="IPR041664">
    <property type="entry name" value="AAA_16"/>
</dbReference>
<comment type="caution">
    <text evidence="5">The sequence shown here is derived from an EMBL/GenBank/DDBJ whole genome shotgun (WGS) entry which is preliminary data.</text>
</comment>
<dbReference type="Pfam" id="PF00196">
    <property type="entry name" value="GerE"/>
    <property type="match status" value="1"/>
</dbReference>